<sequence length="86" mass="9745">MLLGFEDERQFSVGLRGSVQLKFTFATIKPGICYCMKRCQHDDRSSVLASASWLFQGASFAASPCLFSSLQSLWFDYRLAERLLPL</sequence>
<evidence type="ECO:0000313" key="2">
    <source>
        <dbReference type="Proteomes" id="UP000067111"/>
    </source>
</evidence>
<dbReference type="AlphaFoldDB" id="A0A109FP84"/>
<evidence type="ECO:0000313" key="1">
    <source>
        <dbReference type="EMBL" id="KWU48270.1"/>
    </source>
</evidence>
<dbReference type="EMBL" id="LRMR01000037">
    <property type="protein sequence ID" value="KWU48270.1"/>
    <property type="molecule type" value="Genomic_DNA"/>
</dbReference>
<protein>
    <submittedName>
        <fullName evidence="1">Uncharacterized protein</fullName>
    </submittedName>
</protein>
<name>A0A109FP84_9PSED</name>
<reference evidence="2" key="1">
    <citation type="submission" date="2016-01" db="EMBL/GenBank/DDBJ databases">
        <authorList>
            <person name="Gamez R.M."/>
            <person name="Rodriguez F."/>
            <person name="Bernal J.F."/>
            <person name="Agarwala R."/>
            <person name="Landsman D."/>
            <person name="Marino-Ramirez L."/>
        </authorList>
    </citation>
    <scope>NUCLEOTIDE SEQUENCE [LARGE SCALE GENOMIC DNA]</scope>
    <source>
        <strain evidence="2">Ps006</strain>
    </source>
</reference>
<organism evidence="1 2">
    <name type="scientific">Pseudomonas palleroniana</name>
    <dbReference type="NCBI Taxonomy" id="191390"/>
    <lineage>
        <taxon>Bacteria</taxon>
        <taxon>Pseudomonadati</taxon>
        <taxon>Pseudomonadota</taxon>
        <taxon>Gammaproteobacteria</taxon>
        <taxon>Pseudomonadales</taxon>
        <taxon>Pseudomonadaceae</taxon>
        <taxon>Pseudomonas</taxon>
    </lineage>
</organism>
<comment type="caution">
    <text evidence="1">The sequence shown here is derived from an EMBL/GenBank/DDBJ whole genome shotgun (WGS) entry which is preliminary data.</text>
</comment>
<accession>A0A109FP84</accession>
<dbReference type="Proteomes" id="UP000067111">
    <property type="component" value="Unassembled WGS sequence"/>
</dbReference>
<gene>
    <name evidence="1" type="ORF">AWV77_25370</name>
</gene>
<proteinExistence type="predicted"/>